<dbReference type="EMBL" id="PZZL01000001">
    <property type="protein sequence ID" value="PTM61911.1"/>
    <property type="molecule type" value="Genomic_DNA"/>
</dbReference>
<evidence type="ECO:0000313" key="2">
    <source>
        <dbReference type="Proteomes" id="UP000241808"/>
    </source>
</evidence>
<organism evidence="1 2">
    <name type="scientific">Phreatobacter oligotrophus</name>
    <dbReference type="NCBI Taxonomy" id="1122261"/>
    <lineage>
        <taxon>Bacteria</taxon>
        <taxon>Pseudomonadati</taxon>
        <taxon>Pseudomonadota</taxon>
        <taxon>Alphaproteobacteria</taxon>
        <taxon>Hyphomicrobiales</taxon>
        <taxon>Phreatobacteraceae</taxon>
        <taxon>Phreatobacter</taxon>
    </lineage>
</organism>
<dbReference type="Gene3D" id="3.40.630.30">
    <property type="match status" value="1"/>
</dbReference>
<gene>
    <name evidence="1" type="ORF">C8P69_101584</name>
</gene>
<accession>A0A2T4ZIV6</accession>
<dbReference type="InterPro" id="IPR016181">
    <property type="entry name" value="Acyl_CoA_acyltransferase"/>
</dbReference>
<sequence length="152" mass="17460">MTSELVYHDNDRLLAWAVDRMGYPGFRFRQDAHAIGRQTDGEIRGVVIFDTWSDGDCLIHVVSDGSRRWFTREFCVHAMAYPFLQVGNRRITALVSEHNDPSLAMCRHFGFAQEGRLRRAGPAGEDMILFGLLREDCRWLKPRARAIVRHAA</sequence>
<comment type="caution">
    <text evidence="1">The sequence shown here is derived from an EMBL/GenBank/DDBJ whole genome shotgun (WGS) entry which is preliminary data.</text>
</comment>
<dbReference type="RefSeq" id="WP_108174346.1">
    <property type="nucleotide sequence ID" value="NZ_PZZL01000001.1"/>
</dbReference>
<dbReference type="OrthoDB" id="7906945at2"/>
<reference evidence="1 2" key="1">
    <citation type="submission" date="2018-04" db="EMBL/GenBank/DDBJ databases">
        <title>Genomic Encyclopedia of Archaeal and Bacterial Type Strains, Phase II (KMG-II): from individual species to whole genera.</title>
        <authorList>
            <person name="Goeker M."/>
        </authorList>
    </citation>
    <scope>NUCLEOTIDE SEQUENCE [LARGE SCALE GENOMIC DNA]</scope>
    <source>
        <strain evidence="1 2">DSM 25521</strain>
    </source>
</reference>
<dbReference type="AlphaFoldDB" id="A0A2T4ZIV6"/>
<dbReference type="Proteomes" id="UP000241808">
    <property type="component" value="Unassembled WGS sequence"/>
</dbReference>
<name>A0A2T4ZIV6_9HYPH</name>
<dbReference type="SUPFAM" id="SSF55729">
    <property type="entry name" value="Acyl-CoA N-acyltransferases (Nat)"/>
    <property type="match status" value="1"/>
</dbReference>
<evidence type="ECO:0008006" key="3">
    <source>
        <dbReference type="Google" id="ProtNLM"/>
    </source>
</evidence>
<protein>
    <recommendedName>
        <fullName evidence="3">RimJ/RimL family protein N-acetyltransferase</fullName>
    </recommendedName>
</protein>
<keyword evidence="2" id="KW-1185">Reference proteome</keyword>
<evidence type="ECO:0000313" key="1">
    <source>
        <dbReference type="EMBL" id="PTM61911.1"/>
    </source>
</evidence>
<proteinExistence type="predicted"/>